<sequence length="964" mass="108116">MRGEIQRSLNAFLSSMPQFGWMEVSCCASLVLTNLLQASLCRDYATIYCAFLTSPFHPPLSHNITTFGIGQHYCIRPMASSLRAGTKRTYDELLKCEKPVNGDSRDTAADTDEEPDDIVSPYDVDGQEKLPKSAVYTQEYEDLRAKIKSLVELLREPIDRATYRDGTIDGLLDEITKRTTSTYPQQIRIALVGDMSSGKSTVINSILNVGTIARQGDGGGSCTWVVQEFCCALEGQKRPFAADVFFFSTEEQHAIIRKMLADYYRVTKAEEDVSDHLRTNEEITEDFMTKQAAMDTFRSLFANQKEFVAQESAMEFLGMASAPDDEWILGKLYDWSNDAMADFSDYGYRRVEAATPQDLLRELSPYMFTQKTAAGDPVCSVWSVVSKIRFGLSNRLLANDITMVDLPGLSDANRTRAANAYRELQSCTHYMIVAPIGRSTDDKTIRSLMAEGYGSRGAGRTILVLTHADTIDPATEVYGSVKEMKQMEKLSAELQVLEAELTAVSKKIQSAKGTSKYQFYEVRDKVGSQISKLDRAYNELRIGIRSRTTSAKMQDLYFQLTGDVIPLQVFCVGNEAYRKHQAGYRMSVAPTLSVEGTNIPALRSHLFLAPAESKLNDARHMVDIQLPTLLKCFNLYCSKTHMARKAEIEAVVAAPQETAKTQAKELFTKFHQQLEKSILAAMVEKEGHWADDAVALCKDWAKKYSVHQYFQFLKQDGVRNIKGGRGKPAERVSWNEELIVLSAAELRSRFDACIRDLPGFQKNVVSCLGKLVSDMAYSIRNDPQVTVMALKPFLDYVLAEKENIEPFVEEVFRQLRRGMGSMQSAVSSDSPDNPIGLAMQPVYAEVKLMKLNAKGTLRATPVERARRFEEKVTTVGSSVWLKAHDKLKRQIKNLLQGHLDLLRGEAVNFLADMVMKFNLMCASEDHEDPEEDQLREELRTSLAKANVMLEVEVKAAAVACFKRI</sequence>
<proteinExistence type="predicted"/>
<dbReference type="Proteomes" id="UP000073492">
    <property type="component" value="Unassembled WGS sequence"/>
</dbReference>
<dbReference type="Gene3D" id="3.40.50.300">
    <property type="entry name" value="P-loop containing nucleotide triphosphate hydrolases"/>
    <property type="match status" value="2"/>
</dbReference>
<feature type="region of interest" description="Disordered" evidence="2">
    <location>
        <begin position="101"/>
        <end position="120"/>
    </location>
</feature>
<evidence type="ECO:0000313" key="6">
    <source>
        <dbReference type="Proteomes" id="UP000073492"/>
    </source>
</evidence>
<feature type="coiled-coil region" evidence="1">
    <location>
        <begin position="480"/>
        <end position="514"/>
    </location>
</feature>
<reference evidence="5 6" key="1">
    <citation type="submission" date="2015-07" db="EMBL/GenBank/DDBJ databases">
        <title>Comparative genomics of the Sigatoka disease complex on banana suggests a link between parallel evolutionary changes in Pseudocercospora fijiensis and Pseudocercospora eumusae and increased virulence on the banana host.</title>
        <authorList>
            <person name="Chang T.-C."/>
            <person name="Salvucci A."/>
            <person name="Crous P.W."/>
            <person name="Stergiopoulos I."/>
        </authorList>
    </citation>
    <scope>NUCLEOTIDE SEQUENCE [LARGE SCALE GENOMIC DNA]</scope>
    <source>
        <strain evidence="5 6">CBS 116634</strain>
    </source>
</reference>
<evidence type="ECO:0000313" key="5">
    <source>
        <dbReference type="EMBL" id="KXT17346.1"/>
    </source>
</evidence>
<dbReference type="PANTHER" id="PTHR36681:SF3">
    <property type="entry name" value="NUCLEAR GTPASE, GERMINAL CENTER-ASSOCIATED, TANDEM DUPLICATE 3"/>
    <property type="match status" value="1"/>
</dbReference>
<dbReference type="AlphaFoldDB" id="A0A139IS17"/>
<dbReference type="OrthoDB" id="272139at2759"/>
<evidence type="ECO:0000256" key="1">
    <source>
        <dbReference type="SAM" id="Coils"/>
    </source>
</evidence>
<dbReference type="SUPFAM" id="SSF52540">
    <property type="entry name" value="P-loop containing nucleoside triphosphate hydrolases"/>
    <property type="match status" value="1"/>
</dbReference>
<evidence type="ECO:0000259" key="4">
    <source>
        <dbReference type="Pfam" id="PF24564"/>
    </source>
</evidence>
<evidence type="ECO:0000256" key="2">
    <source>
        <dbReference type="SAM" id="MobiDB-lite"/>
    </source>
</evidence>
<evidence type="ECO:0008006" key="7">
    <source>
        <dbReference type="Google" id="ProtNLM"/>
    </source>
</evidence>
<dbReference type="Pfam" id="PF00350">
    <property type="entry name" value="Dynamin_N"/>
    <property type="match status" value="1"/>
</dbReference>
<dbReference type="EMBL" id="LFZO01000021">
    <property type="protein sequence ID" value="KXT17349.1"/>
    <property type="molecule type" value="Genomic_DNA"/>
</dbReference>
<feature type="domain" description="DUF7605" evidence="4">
    <location>
        <begin position="687"/>
        <end position="845"/>
    </location>
</feature>
<keyword evidence="6" id="KW-1185">Reference proteome</keyword>
<dbReference type="EMBL" id="LFZO01000021">
    <property type="protein sequence ID" value="KXT17351.1"/>
    <property type="molecule type" value="Genomic_DNA"/>
</dbReference>
<comment type="caution">
    <text evidence="5">The sequence shown here is derived from an EMBL/GenBank/DDBJ whole genome shotgun (WGS) entry which is preliminary data.</text>
</comment>
<accession>A0A139IS17</accession>
<dbReference type="InterPro" id="IPR056024">
    <property type="entry name" value="DUF7605"/>
</dbReference>
<gene>
    <name evidence="5" type="ORF">AC579_3846</name>
</gene>
<feature type="domain" description="Dynamin N-terminal" evidence="3">
    <location>
        <begin position="189"/>
        <end position="466"/>
    </location>
</feature>
<name>A0A139IS17_9PEZI</name>
<organism evidence="5 6">
    <name type="scientific">Pseudocercospora musae</name>
    <dbReference type="NCBI Taxonomy" id="113226"/>
    <lineage>
        <taxon>Eukaryota</taxon>
        <taxon>Fungi</taxon>
        <taxon>Dikarya</taxon>
        <taxon>Ascomycota</taxon>
        <taxon>Pezizomycotina</taxon>
        <taxon>Dothideomycetes</taxon>
        <taxon>Dothideomycetidae</taxon>
        <taxon>Mycosphaerellales</taxon>
        <taxon>Mycosphaerellaceae</taxon>
        <taxon>Pseudocercospora</taxon>
    </lineage>
</organism>
<dbReference type="Pfam" id="PF24564">
    <property type="entry name" value="DUF7605"/>
    <property type="match status" value="1"/>
</dbReference>
<dbReference type="InterPro" id="IPR045063">
    <property type="entry name" value="Dynamin_N"/>
</dbReference>
<dbReference type="InterPro" id="IPR027417">
    <property type="entry name" value="P-loop_NTPase"/>
</dbReference>
<keyword evidence="1" id="KW-0175">Coiled coil</keyword>
<dbReference type="PANTHER" id="PTHR36681">
    <property type="entry name" value="NUCLEAR GTPASE, GERMINAL CENTER-ASSOCIATED, TANDEM DUPLICATE 3"/>
    <property type="match status" value="1"/>
</dbReference>
<evidence type="ECO:0000259" key="3">
    <source>
        <dbReference type="Pfam" id="PF00350"/>
    </source>
</evidence>
<protein>
    <recommendedName>
        <fullName evidence="7">G domain-containing protein</fullName>
    </recommendedName>
</protein>
<dbReference type="EMBL" id="LFZO01000021">
    <property type="protein sequence ID" value="KXT17346.1"/>
    <property type="molecule type" value="Genomic_DNA"/>
</dbReference>